<dbReference type="EMBL" id="CAFAAP010000145">
    <property type="protein sequence ID" value="CAB4808887.1"/>
    <property type="molecule type" value="Genomic_DNA"/>
</dbReference>
<dbReference type="SUPFAM" id="SSF46785">
    <property type="entry name" value="Winged helix' DNA-binding domain"/>
    <property type="match status" value="1"/>
</dbReference>
<gene>
    <name evidence="1" type="ORF">UFOPK1353_00110</name>
    <name evidence="2" type="ORF">UFOPK3026_00973</name>
</gene>
<name>A0A6J6YUF3_9ZZZZ</name>
<evidence type="ECO:0000313" key="2">
    <source>
        <dbReference type="EMBL" id="CAB4808887.1"/>
    </source>
</evidence>
<reference evidence="2" key="1">
    <citation type="submission" date="2020-05" db="EMBL/GenBank/DDBJ databases">
        <authorList>
            <person name="Chiriac C."/>
            <person name="Salcher M."/>
            <person name="Ghai R."/>
            <person name="Kavagutti S V."/>
        </authorList>
    </citation>
    <scope>NUCLEOTIDE SEQUENCE</scope>
</reference>
<dbReference type="AlphaFoldDB" id="A0A6J6YUF3"/>
<evidence type="ECO:0000313" key="1">
    <source>
        <dbReference type="EMBL" id="CAB4530014.1"/>
    </source>
</evidence>
<proteinExistence type="predicted"/>
<organism evidence="2">
    <name type="scientific">freshwater metagenome</name>
    <dbReference type="NCBI Taxonomy" id="449393"/>
    <lineage>
        <taxon>unclassified sequences</taxon>
        <taxon>metagenomes</taxon>
        <taxon>ecological metagenomes</taxon>
    </lineage>
</organism>
<protein>
    <submittedName>
        <fullName evidence="2">Unannotated protein</fullName>
    </submittedName>
</protein>
<accession>A0A6J6YUF3</accession>
<dbReference type="EMBL" id="CAEZSE010000010">
    <property type="protein sequence ID" value="CAB4530014.1"/>
    <property type="molecule type" value="Genomic_DNA"/>
</dbReference>
<sequence>MKTTVDATLLPILRSRGQAEILCAILANPNREWSLGELAKVSGQSLPTVQREIERAEIAALVKSRRLGRQRLVKAGPSQIAIMLSNLLLMSYGPRFIIAEEFAGVKGIDRLFIFGSWAARYQGIEGYPPQDIDVLVIGEVNYSEVVNASIAAGKRLQIDVNPSIHSHTWWKNKSGSGFREEIGRRPIVEIEVRDVKQPKRKNQGATRRRKT</sequence>
<dbReference type="InterPro" id="IPR036390">
    <property type="entry name" value="WH_DNA-bd_sf"/>
</dbReference>